<dbReference type="EnsemblPlants" id="ORGLA10G0074000.1">
    <property type="protein sequence ID" value="ORGLA10G0074000.1"/>
    <property type="gene ID" value="ORGLA10G0074000"/>
</dbReference>
<dbReference type="STRING" id="4538.I1QU57"/>
<reference evidence="2 3" key="2">
    <citation type="submission" date="2018-04" db="EMBL/GenBank/DDBJ databases">
        <title>OglaRS2 (Oryza glaberrima Reference Sequence Version 2).</title>
        <authorList>
            <person name="Zhang J."/>
            <person name="Kudrna D."/>
            <person name="Lee S."/>
            <person name="Talag J."/>
            <person name="Rajasekar S."/>
            <person name="Wing R.A."/>
        </authorList>
    </citation>
    <scope>NUCLEOTIDE SEQUENCE [LARGE SCALE GENOMIC DNA]</scope>
    <source>
        <strain evidence="2 3">cv. IRGC 96717</strain>
    </source>
</reference>
<keyword evidence="3" id="KW-1185">Reference proteome</keyword>
<feature type="compositionally biased region" description="Basic and acidic residues" evidence="1">
    <location>
        <begin position="47"/>
        <end position="58"/>
    </location>
</feature>
<evidence type="ECO:0000313" key="3">
    <source>
        <dbReference type="Proteomes" id="UP000007306"/>
    </source>
</evidence>
<proteinExistence type="predicted"/>
<dbReference type="AlphaFoldDB" id="I1QU57"/>
<reference evidence="2" key="1">
    <citation type="submission" date="2015-06" db="UniProtKB">
        <authorList>
            <consortium name="EnsemblPlants"/>
        </authorList>
    </citation>
    <scope>IDENTIFICATION</scope>
</reference>
<feature type="region of interest" description="Disordered" evidence="1">
    <location>
        <begin position="36"/>
        <end position="60"/>
    </location>
</feature>
<name>I1QU57_ORYGL</name>
<organism evidence="2 3">
    <name type="scientific">Oryza glaberrima</name>
    <name type="common">African rice</name>
    <dbReference type="NCBI Taxonomy" id="4538"/>
    <lineage>
        <taxon>Eukaryota</taxon>
        <taxon>Viridiplantae</taxon>
        <taxon>Streptophyta</taxon>
        <taxon>Embryophyta</taxon>
        <taxon>Tracheophyta</taxon>
        <taxon>Spermatophyta</taxon>
        <taxon>Magnoliopsida</taxon>
        <taxon>Liliopsida</taxon>
        <taxon>Poales</taxon>
        <taxon>Poaceae</taxon>
        <taxon>BOP clade</taxon>
        <taxon>Oryzoideae</taxon>
        <taxon>Oryzeae</taxon>
        <taxon>Oryzinae</taxon>
        <taxon>Oryza</taxon>
    </lineage>
</organism>
<accession>I1QU57</accession>
<dbReference type="Gramene" id="ORGLA10G0074000.1">
    <property type="protein sequence ID" value="ORGLA10G0074000.1"/>
    <property type="gene ID" value="ORGLA10G0074000"/>
</dbReference>
<protein>
    <submittedName>
        <fullName evidence="2">Uncharacterized protein</fullName>
    </submittedName>
</protein>
<sequence length="86" mass="9375">RRSRRPALHGRTWRDNHKLVLTIGNPEHVREEPQNVVTGVGNGGRNQEAKDGPGRSEDANGIAEIRVDGALMPPTRAPSSLSRHAP</sequence>
<evidence type="ECO:0000256" key="1">
    <source>
        <dbReference type="SAM" id="MobiDB-lite"/>
    </source>
</evidence>
<dbReference type="Proteomes" id="UP000007306">
    <property type="component" value="Chromosome 10"/>
</dbReference>
<dbReference type="HOGENOM" id="CLU_2504469_0_0_1"/>
<evidence type="ECO:0000313" key="2">
    <source>
        <dbReference type="EnsemblPlants" id="ORGLA10G0074000.1"/>
    </source>
</evidence>